<sequence>MPADCTQDGRWPSCPPPSAVDGRRPPSSTPRVTKHGKSIRTKKDGERGPPAGLHLTFVWTLQNEDNFLLFCYIRFGRIFLHELFVTRESRIKDGSRLPMSEIVL</sequence>
<evidence type="ECO:0000313" key="2">
    <source>
        <dbReference type="EMBL" id="CBH24005.1"/>
    </source>
</evidence>
<feature type="region of interest" description="Disordered" evidence="1">
    <location>
        <begin position="1"/>
        <end position="50"/>
    </location>
</feature>
<gene>
    <name evidence="2" type="ordered locus">SRM_01084</name>
</gene>
<reference evidence="2 3" key="1">
    <citation type="journal article" date="2010" name="ISME J.">
        <title>Fine-scale evolution: genomic, phenotypic and ecological differentiation in two coexisting Salinibacter ruber strains.</title>
        <authorList>
            <person name="Pena A."/>
            <person name="Teeling H."/>
            <person name="Huerta-Cepas J."/>
            <person name="Santos F."/>
            <person name="Yarza P."/>
            <person name="Brito-Echeverria J."/>
            <person name="Lucio M."/>
            <person name="Schmitt-Kopplin P."/>
            <person name="Meseguer I."/>
            <person name="Schenowitz C."/>
            <person name="Dossat C."/>
            <person name="Barbe V."/>
            <person name="Dopazo J."/>
            <person name="Rossello-Mora R."/>
            <person name="Schuler M."/>
            <person name="Glockner F.O."/>
            <person name="Amann R."/>
            <person name="Gabaldon T."/>
            <person name="Anton J."/>
        </authorList>
    </citation>
    <scope>NUCLEOTIDE SEQUENCE [LARGE SCALE GENOMIC DNA]</scope>
    <source>
        <strain evidence="2 3">M8</strain>
    </source>
</reference>
<dbReference type="Proteomes" id="UP000000933">
    <property type="component" value="Chromosome"/>
</dbReference>
<name>D5H7K0_SALRM</name>
<proteinExistence type="predicted"/>
<dbReference type="KEGG" id="srm:SRM_01084"/>
<protein>
    <submittedName>
        <fullName evidence="2">Uncharacterized protein</fullName>
    </submittedName>
</protein>
<dbReference type="AlphaFoldDB" id="D5H7K0"/>
<dbReference type="HOGENOM" id="CLU_2248233_0_0_10"/>
<evidence type="ECO:0000313" key="3">
    <source>
        <dbReference type="Proteomes" id="UP000000933"/>
    </source>
</evidence>
<evidence type="ECO:0000256" key="1">
    <source>
        <dbReference type="SAM" id="MobiDB-lite"/>
    </source>
</evidence>
<organism evidence="2 3">
    <name type="scientific">Salinibacter ruber (strain M8)</name>
    <dbReference type="NCBI Taxonomy" id="761659"/>
    <lineage>
        <taxon>Bacteria</taxon>
        <taxon>Pseudomonadati</taxon>
        <taxon>Rhodothermota</taxon>
        <taxon>Rhodothermia</taxon>
        <taxon>Rhodothermales</taxon>
        <taxon>Salinibacteraceae</taxon>
        <taxon>Salinibacter</taxon>
    </lineage>
</organism>
<reference evidence="3" key="2">
    <citation type="submission" date="2010-04" db="EMBL/GenBank/DDBJ databases">
        <title>Genome sequence of Salinibacter ruber M8.</title>
        <authorList>
            <consortium name="Genoscope"/>
        </authorList>
    </citation>
    <scope>NUCLEOTIDE SEQUENCE [LARGE SCALE GENOMIC DNA]</scope>
    <source>
        <strain evidence="3">M8</strain>
    </source>
</reference>
<accession>D5H7K0</accession>
<dbReference type="EMBL" id="FP565814">
    <property type="protein sequence ID" value="CBH24005.1"/>
    <property type="molecule type" value="Genomic_DNA"/>
</dbReference>